<dbReference type="FunFam" id="3.40.50.300:FF:000426">
    <property type="entry name" value="Ferrous iron transport protein B"/>
    <property type="match status" value="1"/>
</dbReference>
<feature type="transmembrane region" description="Helical" evidence="17">
    <location>
        <begin position="689"/>
        <end position="711"/>
    </location>
</feature>
<dbReference type="InterPro" id="IPR011640">
    <property type="entry name" value="Fe2_transport_prot_B_C"/>
</dbReference>
<name>A0A9D1IBJ2_9FIRM</name>
<keyword evidence="16" id="KW-0460">Magnesium</keyword>
<dbReference type="Pfam" id="PF17910">
    <property type="entry name" value="FeoB_Cyto"/>
    <property type="match status" value="1"/>
</dbReference>
<dbReference type="SUPFAM" id="SSF52540">
    <property type="entry name" value="P-loop containing nucleoside triphosphate hydrolases"/>
    <property type="match status" value="1"/>
</dbReference>
<dbReference type="Proteomes" id="UP000824072">
    <property type="component" value="Unassembled WGS sequence"/>
</dbReference>
<dbReference type="PANTHER" id="PTHR43185">
    <property type="entry name" value="FERROUS IRON TRANSPORT PROTEIN B"/>
    <property type="match status" value="1"/>
</dbReference>
<comment type="function">
    <text evidence="1 17">Probable transporter of a GTP-driven Fe(2+) uptake system.</text>
</comment>
<dbReference type="PROSITE" id="PS51711">
    <property type="entry name" value="G_FEOB"/>
    <property type="match status" value="1"/>
</dbReference>
<dbReference type="GO" id="GO:0015093">
    <property type="term" value="F:ferrous iron transmembrane transporter activity"/>
    <property type="evidence" value="ECO:0007669"/>
    <property type="project" value="UniProtKB-UniRule"/>
</dbReference>
<dbReference type="CDD" id="cd01879">
    <property type="entry name" value="FeoB"/>
    <property type="match status" value="1"/>
</dbReference>
<keyword evidence="13 17" id="KW-0472">Membrane</keyword>
<accession>A0A9D1IBJ2</accession>
<feature type="transmembrane region" description="Helical" evidence="17">
    <location>
        <begin position="659"/>
        <end position="680"/>
    </location>
</feature>
<feature type="binding site" evidence="15">
    <location>
        <begin position="55"/>
        <end position="58"/>
    </location>
    <ligand>
        <name>GTP</name>
        <dbReference type="ChEBI" id="CHEBI:37565"/>
        <label>1</label>
    </ligand>
</feature>
<keyword evidence="8 15" id="KW-0547">Nucleotide-binding</keyword>
<evidence type="ECO:0000256" key="14">
    <source>
        <dbReference type="NCBIfam" id="TIGR00437"/>
    </source>
</evidence>
<dbReference type="GO" id="GO:0005886">
    <property type="term" value="C:plasma membrane"/>
    <property type="evidence" value="ECO:0007669"/>
    <property type="project" value="UniProtKB-SubCell"/>
</dbReference>
<keyword evidence="3 17" id="KW-0813">Transport</keyword>
<dbReference type="InterPro" id="IPR030389">
    <property type="entry name" value="G_FEOB_dom"/>
</dbReference>
<evidence type="ECO:0000256" key="3">
    <source>
        <dbReference type="ARBA" id="ARBA00022448"/>
    </source>
</evidence>
<keyword evidence="11" id="KW-0406">Ion transport</keyword>
<keyword evidence="9 17" id="KW-1133">Transmembrane helix</keyword>
<feature type="binding site" evidence="15">
    <location>
        <begin position="34"/>
        <end position="38"/>
    </location>
    <ligand>
        <name>GTP</name>
        <dbReference type="ChEBI" id="CHEBI:37565"/>
        <label>1</label>
    </ligand>
</feature>
<evidence type="ECO:0000256" key="18">
    <source>
        <dbReference type="SAM" id="MobiDB-lite"/>
    </source>
</evidence>
<comment type="caution">
    <text evidence="20">The sequence shown here is derived from an EMBL/GenBank/DDBJ whole genome shotgun (WGS) entry which is preliminary data.</text>
</comment>
<evidence type="ECO:0000256" key="6">
    <source>
        <dbReference type="ARBA" id="ARBA00022519"/>
    </source>
</evidence>
<evidence type="ECO:0000256" key="16">
    <source>
        <dbReference type="PIRSR" id="PIRSR603373-2"/>
    </source>
</evidence>
<evidence type="ECO:0000256" key="8">
    <source>
        <dbReference type="ARBA" id="ARBA00022741"/>
    </source>
</evidence>
<feature type="transmembrane region" description="Helical" evidence="17">
    <location>
        <begin position="472"/>
        <end position="496"/>
    </location>
</feature>
<dbReference type="Pfam" id="PF07670">
    <property type="entry name" value="Gate"/>
    <property type="match status" value="2"/>
</dbReference>
<keyword evidence="12 15" id="KW-0342">GTP-binding</keyword>
<evidence type="ECO:0000256" key="5">
    <source>
        <dbReference type="ARBA" id="ARBA00022496"/>
    </source>
</evidence>
<dbReference type="Gene3D" id="1.10.287.1770">
    <property type="match status" value="1"/>
</dbReference>
<evidence type="ECO:0000256" key="12">
    <source>
        <dbReference type="ARBA" id="ARBA00023134"/>
    </source>
</evidence>
<evidence type="ECO:0000259" key="19">
    <source>
        <dbReference type="PROSITE" id="PS51711"/>
    </source>
</evidence>
<dbReference type="InterPro" id="IPR011642">
    <property type="entry name" value="Gate_dom"/>
</dbReference>
<feature type="domain" description="FeoB-type G" evidence="19">
    <location>
        <begin position="2"/>
        <end position="164"/>
    </location>
</feature>
<evidence type="ECO:0000256" key="17">
    <source>
        <dbReference type="RuleBase" id="RU362098"/>
    </source>
</evidence>
<feature type="binding site" evidence="15">
    <location>
        <begin position="115"/>
        <end position="118"/>
    </location>
    <ligand>
        <name>GTP</name>
        <dbReference type="ChEBI" id="CHEBI:37565"/>
        <label>1</label>
    </ligand>
</feature>
<keyword evidence="6" id="KW-0997">Cell inner membrane</keyword>
<keyword evidence="4" id="KW-1003">Cell membrane</keyword>
<protein>
    <recommendedName>
        <fullName evidence="14 17">Ferrous iron transport protein B</fullName>
    </recommendedName>
</protein>
<comment type="subcellular location">
    <subcellularLocation>
        <location evidence="2">Cell inner membrane</location>
        <topology evidence="2">Multi-pass membrane protein</topology>
    </subcellularLocation>
    <subcellularLocation>
        <location evidence="17">Cell membrane</location>
        <topology evidence="17">Multi-pass membrane protein</topology>
    </subcellularLocation>
</comment>
<keyword evidence="5 17" id="KW-0410">Iron transport</keyword>
<feature type="binding site" evidence="16">
    <location>
        <position position="21"/>
    </location>
    <ligand>
        <name>Mg(2+)</name>
        <dbReference type="ChEBI" id="CHEBI:18420"/>
        <label>2</label>
    </ligand>
</feature>
<dbReference type="PANTHER" id="PTHR43185:SF1">
    <property type="entry name" value="FE(2+) TRANSPORTER FEOB"/>
    <property type="match status" value="1"/>
</dbReference>
<comment type="similarity">
    <text evidence="17">Belongs to the TRAFAC class TrmE-Era-EngA-EngB-Septin-like GTPase superfamily. FeoB GTPase (TC 9.A.8) family.</text>
</comment>
<feature type="binding site" evidence="16">
    <location>
        <position position="24"/>
    </location>
    <ligand>
        <name>Mg(2+)</name>
        <dbReference type="ChEBI" id="CHEBI:18420"/>
        <label>2</label>
    </ligand>
</feature>
<dbReference type="EMBL" id="DVMU01000003">
    <property type="protein sequence ID" value="HIU32944.1"/>
    <property type="molecule type" value="Genomic_DNA"/>
</dbReference>
<feature type="transmembrane region" description="Helical" evidence="17">
    <location>
        <begin position="560"/>
        <end position="581"/>
    </location>
</feature>
<organism evidence="20 21">
    <name type="scientific">Candidatus Pullichristensenella excrementigallinarum</name>
    <dbReference type="NCBI Taxonomy" id="2840907"/>
    <lineage>
        <taxon>Bacteria</taxon>
        <taxon>Bacillati</taxon>
        <taxon>Bacillota</taxon>
        <taxon>Clostridia</taxon>
        <taxon>Candidatus Pullichristensenella</taxon>
    </lineage>
</organism>
<feature type="compositionally biased region" description="Basic and acidic residues" evidence="18">
    <location>
        <begin position="202"/>
        <end position="220"/>
    </location>
</feature>
<evidence type="ECO:0000256" key="15">
    <source>
        <dbReference type="PIRSR" id="PIRSR603373-1"/>
    </source>
</evidence>
<sequence length="717" mass="79636">MKITIALAGNPNSGKTTLFNALTGSNQYVGNWPGVTVERKEACFQLEEDEATLVDLPGVYSLSPYSIEENITRHFIAQHAPDVVLNIVDATNIERNLYLTLQLMELERPVVVALNLIDELERRGVKVDCKAFSQLLGVPVVPISAKKKLGFDQLFAAVYQQAHHPAVAYPVRRYDDSTRQALHEIVAALGGFSAHSAFDMDEHRAHRDQEERDDDHSPREQHRHIGGYADEGDEDFAPPTTWIALKMLEGDEPIRQSAQLSETQRQKIRKAIEDYVERGRKIHPGIDSLTLVVDARYAMIERTLEEAGFPRAREHEITLSDKIDRVLTHKIFAFPIFFALMAAMFFLTFGPVGSFLTGLMEKLMAWISQGVSAGLATMHSPSWISSLLVNGVIAGVGGVLTFLPQILLIFLFMSILEDSGYMSRAAFITDRALRRLGLSGRSFIPMLMGFGCTTTAVIAARGVENERDRRMTILLTPFMSCGAKLPVYGLFTAALFPGNRGLCVLSLYLLGMILMVVCGLILRKTAFREGDTPFVMELPSYRIPTVKNVSRRLWDRAKDFLIRAGTIIFAMSVVVWFLQTFSFDLQMVANSAESMFGKIGAFIAPIFRPLGFGQWEKSVSLLSGLVAKEAVVSTMQVLYSASSPAQLTSILPSQFTQLSAYSFLVFTLLYTPCVSALAAIRREMGSRKYTWLCIGMQLTVAYAAALIVYQVGRLFVG</sequence>
<gene>
    <name evidence="20" type="primary">feoB</name>
    <name evidence="20" type="ORF">IAB02_00130</name>
</gene>
<dbReference type="InterPro" id="IPR050860">
    <property type="entry name" value="FeoB_GTPase"/>
</dbReference>
<dbReference type="InterPro" id="IPR003373">
    <property type="entry name" value="Fe2_transport_prot-B"/>
</dbReference>
<evidence type="ECO:0000256" key="2">
    <source>
        <dbReference type="ARBA" id="ARBA00004429"/>
    </source>
</evidence>
<feature type="transmembrane region" description="Helical" evidence="17">
    <location>
        <begin position="387"/>
        <end position="413"/>
    </location>
</feature>
<dbReference type="InterPro" id="IPR027417">
    <property type="entry name" value="P-loop_NTPase"/>
</dbReference>
<evidence type="ECO:0000256" key="11">
    <source>
        <dbReference type="ARBA" id="ARBA00023065"/>
    </source>
</evidence>
<keyword evidence="10 17" id="KW-0408">Iron</keyword>
<dbReference type="NCBIfam" id="TIGR00437">
    <property type="entry name" value="feoB"/>
    <property type="match status" value="1"/>
</dbReference>
<evidence type="ECO:0000256" key="7">
    <source>
        <dbReference type="ARBA" id="ARBA00022692"/>
    </source>
</evidence>
<evidence type="ECO:0000256" key="4">
    <source>
        <dbReference type="ARBA" id="ARBA00022475"/>
    </source>
</evidence>
<dbReference type="AlphaFoldDB" id="A0A9D1IBJ2"/>
<evidence type="ECO:0000256" key="13">
    <source>
        <dbReference type="ARBA" id="ARBA00023136"/>
    </source>
</evidence>
<dbReference type="Gene3D" id="3.40.50.300">
    <property type="entry name" value="P-loop containing nucleotide triphosphate hydrolases"/>
    <property type="match status" value="1"/>
</dbReference>
<dbReference type="GO" id="GO:0005525">
    <property type="term" value="F:GTP binding"/>
    <property type="evidence" value="ECO:0007669"/>
    <property type="project" value="UniProtKB-KW"/>
</dbReference>
<evidence type="ECO:0000256" key="10">
    <source>
        <dbReference type="ARBA" id="ARBA00023004"/>
    </source>
</evidence>
<dbReference type="GO" id="GO:0046872">
    <property type="term" value="F:metal ion binding"/>
    <property type="evidence" value="ECO:0007669"/>
    <property type="project" value="UniProtKB-KW"/>
</dbReference>
<feature type="binding site" evidence="16">
    <location>
        <position position="20"/>
    </location>
    <ligand>
        <name>Mg(2+)</name>
        <dbReference type="ChEBI" id="CHEBI:18420"/>
        <label>2</label>
    </ligand>
</feature>
<feature type="transmembrane region" description="Helical" evidence="17">
    <location>
        <begin position="502"/>
        <end position="522"/>
    </location>
</feature>
<feature type="binding site" evidence="15">
    <location>
        <begin position="9"/>
        <end position="16"/>
    </location>
    <ligand>
        <name>GTP</name>
        <dbReference type="ChEBI" id="CHEBI:37565"/>
        <label>1</label>
    </ligand>
</feature>
<feature type="transmembrane region" description="Helical" evidence="17">
    <location>
        <begin position="332"/>
        <end position="356"/>
    </location>
</feature>
<keyword evidence="7 17" id="KW-0812">Transmembrane</keyword>
<feature type="binding site" evidence="16">
    <location>
        <position position="23"/>
    </location>
    <ligand>
        <name>Mg(2+)</name>
        <dbReference type="ChEBI" id="CHEBI:18420"/>
        <label>2</label>
    </ligand>
</feature>
<feature type="region of interest" description="Disordered" evidence="18">
    <location>
        <begin position="202"/>
        <end position="231"/>
    </location>
</feature>
<proteinExistence type="inferred from homology"/>
<evidence type="ECO:0000313" key="20">
    <source>
        <dbReference type="EMBL" id="HIU32944.1"/>
    </source>
</evidence>
<reference evidence="20" key="1">
    <citation type="submission" date="2020-10" db="EMBL/GenBank/DDBJ databases">
        <authorList>
            <person name="Gilroy R."/>
        </authorList>
    </citation>
    <scope>NUCLEOTIDE SEQUENCE</scope>
    <source>
        <strain evidence="20">ChiHcec3-11533</strain>
    </source>
</reference>
<dbReference type="Pfam" id="PF02421">
    <property type="entry name" value="FeoB_N"/>
    <property type="match status" value="1"/>
</dbReference>
<evidence type="ECO:0000256" key="9">
    <source>
        <dbReference type="ARBA" id="ARBA00022989"/>
    </source>
</evidence>
<keyword evidence="16" id="KW-0479">Metal-binding</keyword>
<evidence type="ECO:0000313" key="21">
    <source>
        <dbReference type="Proteomes" id="UP000824072"/>
    </source>
</evidence>
<reference evidence="20" key="2">
    <citation type="journal article" date="2021" name="PeerJ">
        <title>Extensive microbial diversity within the chicken gut microbiome revealed by metagenomics and culture.</title>
        <authorList>
            <person name="Gilroy R."/>
            <person name="Ravi A."/>
            <person name="Getino M."/>
            <person name="Pursley I."/>
            <person name="Horton D.L."/>
            <person name="Alikhan N.F."/>
            <person name="Baker D."/>
            <person name="Gharbi K."/>
            <person name="Hall N."/>
            <person name="Watson M."/>
            <person name="Adriaenssens E.M."/>
            <person name="Foster-Nyarko E."/>
            <person name="Jarju S."/>
            <person name="Secka A."/>
            <person name="Antonio M."/>
            <person name="Oren A."/>
            <person name="Chaudhuri R.R."/>
            <person name="La Ragione R."/>
            <person name="Hildebrand F."/>
            <person name="Pallen M.J."/>
        </authorList>
    </citation>
    <scope>NUCLEOTIDE SEQUENCE</scope>
    <source>
        <strain evidence="20">ChiHcec3-11533</strain>
    </source>
</reference>
<dbReference type="Pfam" id="PF07664">
    <property type="entry name" value="FeoB_C"/>
    <property type="match status" value="1"/>
</dbReference>
<dbReference type="InterPro" id="IPR041069">
    <property type="entry name" value="FeoB_Cyto"/>
</dbReference>
<feature type="transmembrane region" description="Helical" evidence="17">
    <location>
        <begin position="443"/>
        <end position="460"/>
    </location>
</feature>
<evidence type="ECO:0000256" key="1">
    <source>
        <dbReference type="ARBA" id="ARBA00003926"/>
    </source>
</evidence>